<name>A0A918D7C3_9ACTN</name>
<feature type="region of interest" description="Disordered" evidence="1">
    <location>
        <begin position="39"/>
        <end position="63"/>
    </location>
</feature>
<dbReference type="Proteomes" id="UP000600365">
    <property type="component" value="Unassembled WGS sequence"/>
</dbReference>
<keyword evidence="3" id="KW-1185">Reference proteome</keyword>
<comment type="caution">
    <text evidence="2">The sequence shown here is derived from an EMBL/GenBank/DDBJ whole genome shotgun (WGS) entry which is preliminary data.</text>
</comment>
<sequence>MRAESRRSGLGSCVVMLPHSGCDRGRKPVSQSIRAQYDTTTAARSGKQVAITRGHRDRGPGSVRCWKAGAVQGESLKSKLEGHVGPLGRCQWPRLLFGP</sequence>
<gene>
    <name evidence="2" type="ORF">GCM10011579_065520</name>
</gene>
<reference evidence="2 3" key="1">
    <citation type="journal article" date="2014" name="Int. J. Syst. Evol. Microbiol.">
        <title>Complete genome sequence of Corynebacterium casei LMG S-19264T (=DSM 44701T), isolated from a smear-ripened cheese.</title>
        <authorList>
            <consortium name="US DOE Joint Genome Institute (JGI-PGF)"/>
            <person name="Walter F."/>
            <person name="Albersmeier A."/>
            <person name="Kalinowski J."/>
            <person name="Ruckert C."/>
        </authorList>
    </citation>
    <scope>NUCLEOTIDE SEQUENCE [LARGE SCALE GENOMIC DNA]</scope>
    <source>
        <strain evidence="2 3">CGMCC 4.7111</strain>
    </source>
</reference>
<evidence type="ECO:0000313" key="2">
    <source>
        <dbReference type="EMBL" id="GGN80203.1"/>
    </source>
</evidence>
<evidence type="ECO:0000256" key="1">
    <source>
        <dbReference type="SAM" id="MobiDB-lite"/>
    </source>
</evidence>
<evidence type="ECO:0000313" key="3">
    <source>
        <dbReference type="Proteomes" id="UP000600365"/>
    </source>
</evidence>
<organism evidence="2 3">
    <name type="scientific">Streptomyces albiflavescens</name>
    <dbReference type="NCBI Taxonomy" id="1623582"/>
    <lineage>
        <taxon>Bacteria</taxon>
        <taxon>Bacillati</taxon>
        <taxon>Actinomycetota</taxon>
        <taxon>Actinomycetes</taxon>
        <taxon>Kitasatosporales</taxon>
        <taxon>Streptomycetaceae</taxon>
        <taxon>Streptomyces</taxon>
    </lineage>
</organism>
<proteinExistence type="predicted"/>
<accession>A0A918D7C3</accession>
<dbReference type="EMBL" id="BMMM01000013">
    <property type="protein sequence ID" value="GGN80203.1"/>
    <property type="molecule type" value="Genomic_DNA"/>
</dbReference>
<dbReference type="AlphaFoldDB" id="A0A918D7C3"/>
<protein>
    <submittedName>
        <fullName evidence="2">Uncharacterized protein</fullName>
    </submittedName>
</protein>